<feature type="non-terminal residue" evidence="1">
    <location>
        <position position="194"/>
    </location>
</feature>
<evidence type="ECO:0000313" key="2">
    <source>
        <dbReference type="Proteomes" id="UP000266841"/>
    </source>
</evidence>
<accession>K0SRY3</accession>
<proteinExistence type="predicted"/>
<dbReference type="EMBL" id="AGNL01012776">
    <property type="protein sequence ID" value="EJK67689.1"/>
    <property type="molecule type" value="Genomic_DNA"/>
</dbReference>
<keyword evidence="2" id="KW-1185">Reference proteome</keyword>
<comment type="caution">
    <text evidence="1">The sequence shown here is derived from an EMBL/GenBank/DDBJ whole genome shotgun (WGS) entry which is preliminary data.</text>
</comment>
<sequence length="194" mass="20482">MAADRERASERRLAKRWRSERVSLIFSAFIRTNERETATSVRTVVLANAAAGRDERHRLATSAERRRNLGKDDRTMFDIVAMRQGKAAGWGAKVVGNEREGRAKGGAASGSRLDWRGGWGGWGHGERGTSGRAADGAAGWSASGSFSCLSAAAAAAVRKSAGLARGVGWVGARADAGLLAASRRGRWSVCVAGL</sequence>
<name>K0SRY3_THAOC</name>
<dbReference type="Proteomes" id="UP000266841">
    <property type="component" value="Unassembled WGS sequence"/>
</dbReference>
<protein>
    <submittedName>
        <fullName evidence="1">Uncharacterized protein</fullName>
    </submittedName>
</protein>
<reference evidence="1 2" key="1">
    <citation type="journal article" date="2012" name="Genome Biol.">
        <title>Genome and low-iron response of an oceanic diatom adapted to chronic iron limitation.</title>
        <authorList>
            <person name="Lommer M."/>
            <person name="Specht M."/>
            <person name="Roy A.S."/>
            <person name="Kraemer L."/>
            <person name="Andreson R."/>
            <person name="Gutowska M.A."/>
            <person name="Wolf J."/>
            <person name="Bergner S.V."/>
            <person name="Schilhabel M.B."/>
            <person name="Klostermeier U.C."/>
            <person name="Beiko R.G."/>
            <person name="Rosenstiel P."/>
            <person name="Hippler M."/>
            <person name="Laroche J."/>
        </authorList>
    </citation>
    <scope>NUCLEOTIDE SEQUENCE [LARGE SCALE GENOMIC DNA]</scope>
    <source>
        <strain evidence="1 2">CCMP1005</strain>
    </source>
</reference>
<evidence type="ECO:0000313" key="1">
    <source>
        <dbReference type="EMBL" id="EJK67689.1"/>
    </source>
</evidence>
<dbReference type="AlphaFoldDB" id="K0SRY3"/>
<organism evidence="1 2">
    <name type="scientific">Thalassiosira oceanica</name>
    <name type="common">Marine diatom</name>
    <dbReference type="NCBI Taxonomy" id="159749"/>
    <lineage>
        <taxon>Eukaryota</taxon>
        <taxon>Sar</taxon>
        <taxon>Stramenopiles</taxon>
        <taxon>Ochrophyta</taxon>
        <taxon>Bacillariophyta</taxon>
        <taxon>Coscinodiscophyceae</taxon>
        <taxon>Thalassiosirophycidae</taxon>
        <taxon>Thalassiosirales</taxon>
        <taxon>Thalassiosiraceae</taxon>
        <taxon>Thalassiosira</taxon>
    </lineage>
</organism>
<gene>
    <name evidence="1" type="ORF">THAOC_11245</name>
</gene>